<keyword evidence="3 7" id="KW-0949">S-adenosyl-L-methionine</keyword>
<dbReference type="EMBL" id="KZ301998">
    <property type="protein sequence ID" value="PFH50717.1"/>
    <property type="molecule type" value="Genomic_DNA"/>
</dbReference>
<keyword evidence="9" id="KW-1185">Reference proteome</keyword>
<dbReference type="PRINTS" id="PR00105">
    <property type="entry name" value="C5METTRFRASE"/>
</dbReference>
<evidence type="ECO:0000256" key="2">
    <source>
        <dbReference type="ARBA" id="ARBA00022679"/>
    </source>
</evidence>
<sequence>MIDKATPSPTIQALEFYSGIGGLHLALKRSNVNSTVVRAFDWDQTACNVYESNFGQNTVSKVDIATLTPQYLSGFNANLWLLSPACQPYTVLNPNAKGASDPRAQSFLRLITQVLPEMRIMGSHPQYILVENVAGFETSTTRTLLLSTLRSLNYAMQELLLTPLQFGVPNSRLRYYLLAKGQPLKFAYAPRDDKRVWRCIPGRCDRCANLKSPIDSQTFHESINITEIKLYLDHDCLNEARYYIPDKVLVKWGRLFDIVLPSSKRTCCFTRGYTQLVERSGSILQLNEELDTTTTFNKFLSAHGNGDDNAVRILDPLKLRYFTPTELLRLFDFEGSSCCERNERSFIWPDTVTTKAKYRLIGNSVNVRVVVELLNYLLG</sequence>
<dbReference type="PANTHER" id="PTHR46098:SF1">
    <property type="entry name" value="TRNA (CYTOSINE(38)-C(5))-METHYLTRANSFERASE"/>
    <property type="match status" value="1"/>
</dbReference>
<evidence type="ECO:0000256" key="3">
    <source>
        <dbReference type="ARBA" id="ARBA00022691"/>
    </source>
</evidence>
<evidence type="ECO:0000313" key="9">
    <source>
        <dbReference type="Proteomes" id="UP000242287"/>
    </source>
</evidence>
<evidence type="ECO:0000313" key="8">
    <source>
        <dbReference type="EMBL" id="PFH50717.1"/>
    </source>
</evidence>
<dbReference type="Gene3D" id="3.40.50.150">
    <property type="entry name" value="Vaccinia Virus protein VP39"/>
    <property type="match status" value="1"/>
</dbReference>
<dbReference type="GO" id="GO:0005634">
    <property type="term" value="C:nucleus"/>
    <property type="evidence" value="ECO:0007669"/>
    <property type="project" value="TreeGrafter"/>
</dbReference>
<dbReference type="OrthoDB" id="414133at2759"/>
<dbReference type="Proteomes" id="UP000242287">
    <property type="component" value="Unassembled WGS sequence"/>
</dbReference>
<evidence type="ECO:0000256" key="7">
    <source>
        <dbReference type="PROSITE-ProRule" id="PRU01016"/>
    </source>
</evidence>
<evidence type="ECO:0000256" key="1">
    <source>
        <dbReference type="ARBA" id="ARBA00022603"/>
    </source>
</evidence>
<dbReference type="Pfam" id="PF00145">
    <property type="entry name" value="DNA_methylase"/>
    <property type="match status" value="1"/>
</dbReference>
<dbReference type="STRING" id="703135.A0A2A9NR27"/>
<protein>
    <recommendedName>
        <fullName evidence="5">tRNA (cytosine(38)-C(5))-methyltransferase</fullName>
        <ecNumber evidence="4">2.1.1.204</ecNumber>
    </recommendedName>
    <alternativeName>
        <fullName evidence="6">DNA (cytosine-5)-methyltransferase-like protein 2</fullName>
    </alternativeName>
</protein>
<dbReference type="GO" id="GO:0032259">
    <property type="term" value="P:methylation"/>
    <property type="evidence" value="ECO:0007669"/>
    <property type="project" value="UniProtKB-KW"/>
</dbReference>
<comment type="similarity">
    <text evidence="7">Belongs to the class I-like SAM-binding methyltransferase superfamily. C5-methyltransferase family.</text>
</comment>
<dbReference type="SUPFAM" id="SSF53335">
    <property type="entry name" value="S-adenosyl-L-methionine-dependent methyltransferases"/>
    <property type="match status" value="1"/>
</dbReference>
<dbReference type="InterPro" id="IPR029063">
    <property type="entry name" value="SAM-dependent_MTases_sf"/>
</dbReference>
<dbReference type="PROSITE" id="PS51679">
    <property type="entry name" value="SAM_MT_C5"/>
    <property type="match status" value="1"/>
</dbReference>
<evidence type="ECO:0000256" key="5">
    <source>
        <dbReference type="ARBA" id="ARBA00039681"/>
    </source>
</evidence>
<dbReference type="InterPro" id="IPR001525">
    <property type="entry name" value="C5_MeTfrase"/>
</dbReference>
<dbReference type="EC" id="2.1.1.204" evidence="4"/>
<name>A0A2A9NR27_9AGAR</name>
<dbReference type="GO" id="GO:0008168">
    <property type="term" value="F:methyltransferase activity"/>
    <property type="evidence" value="ECO:0007669"/>
    <property type="project" value="UniProtKB-KW"/>
</dbReference>
<keyword evidence="2 7" id="KW-0808">Transferase</keyword>
<proteinExistence type="inferred from homology"/>
<evidence type="ECO:0000256" key="4">
    <source>
        <dbReference type="ARBA" id="ARBA00039081"/>
    </source>
</evidence>
<dbReference type="AlphaFoldDB" id="A0A2A9NR27"/>
<gene>
    <name evidence="8" type="ORF">AMATHDRAFT_192665</name>
</gene>
<dbReference type="PANTHER" id="PTHR46098">
    <property type="entry name" value="TRNA (CYTOSINE(38)-C(5))-METHYLTRANSFERASE"/>
    <property type="match status" value="1"/>
</dbReference>
<dbReference type="PROSITE" id="PS00095">
    <property type="entry name" value="C5_MTASE_2"/>
    <property type="match status" value="1"/>
</dbReference>
<organism evidence="8 9">
    <name type="scientific">Amanita thiersii Skay4041</name>
    <dbReference type="NCBI Taxonomy" id="703135"/>
    <lineage>
        <taxon>Eukaryota</taxon>
        <taxon>Fungi</taxon>
        <taxon>Dikarya</taxon>
        <taxon>Basidiomycota</taxon>
        <taxon>Agaricomycotina</taxon>
        <taxon>Agaricomycetes</taxon>
        <taxon>Agaricomycetidae</taxon>
        <taxon>Agaricales</taxon>
        <taxon>Pluteineae</taxon>
        <taxon>Amanitaceae</taxon>
        <taxon>Amanita</taxon>
    </lineage>
</organism>
<keyword evidence="1 7" id="KW-0489">Methyltransferase</keyword>
<feature type="active site" evidence="7">
    <location>
        <position position="86"/>
    </location>
</feature>
<reference evidence="8 9" key="1">
    <citation type="submission" date="2014-02" db="EMBL/GenBank/DDBJ databases">
        <title>Transposable element dynamics among asymbiotic and ectomycorrhizal Amanita fungi.</title>
        <authorList>
            <consortium name="DOE Joint Genome Institute"/>
            <person name="Hess J."/>
            <person name="Skrede I."/>
            <person name="Wolfe B."/>
            <person name="LaButti K."/>
            <person name="Ohm R.A."/>
            <person name="Grigoriev I.V."/>
            <person name="Pringle A."/>
        </authorList>
    </citation>
    <scope>NUCLEOTIDE SEQUENCE [LARGE SCALE GENOMIC DNA]</scope>
    <source>
        <strain evidence="8 9">SKay4041</strain>
    </source>
</reference>
<dbReference type="InterPro" id="IPR050750">
    <property type="entry name" value="C5-MTase"/>
</dbReference>
<dbReference type="InterPro" id="IPR031303">
    <property type="entry name" value="C5_meth_CS"/>
</dbReference>
<evidence type="ECO:0000256" key="6">
    <source>
        <dbReference type="ARBA" id="ARBA00042810"/>
    </source>
</evidence>
<dbReference type="Gene3D" id="3.90.120.10">
    <property type="entry name" value="DNA Methylase, subunit A, domain 2"/>
    <property type="match status" value="1"/>
</dbReference>
<accession>A0A2A9NR27</accession>